<keyword evidence="3" id="KW-1185">Reference proteome</keyword>
<evidence type="ECO:0000313" key="2">
    <source>
        <dbReference type="EMBL" id="BAH73645.1"/>
    </source>
</evidence>
<dbReference type="Proteomes" id="UP000009071">
    <property type="component" value="Chromosome"/>
</dbReference>
<dbReference type="eggNOG" id="COG3678">
    <property type="taxonomic scope" value="Bacteria"/>
</dbReference>
<accession>C4XTY0</accession>
<reference evidence="2 3" key="1">
    <citation type="journal article" date="2009" name="Genome Res.">
        <title>Whole genome sequence of Desulfovibrio magneticus strain RS-1 revealed common gene clusters in magnetotactic bacteria.</title>
        <authorList>
            <person name="Nakazawa H."/>
            <person name="Arakaki A."/>
            <person name="Narita-Yamada S."/>
            <person name="Yashiro I."/>
            <person name="Jinno K."/>
            <person name="Aoki N."/>
            <person name="Tsuruyama A."/>
            <person name="Okamura Y."/>
            <person name="Tanikawa S."/>
            <person name="Fujita N."/>
            <person name="Takeyama H."/>
            <person name="Matsunaga T."/>
        </authorList>
    </citation>
    <scope>NUCLEOTIDE SEQUENCE [LARGE SCALE GENOMIC DNA]</scope>
    <source>
        <strain evidence="3">ATCC 700980 / DSM 13731 / RS-1</strain>
    </source>
</reference>
<feature type="region of interest" description="Disordered" evidence="1">
    <location>
        <begin position="304"/>
        <end position="324"/>
    </location>
</feature>
<protein>
    <submittedName>
        <fullName evidence="2">Uncharacterized protein</fullName>
    </submittedName>
</protein>
<dbReference type="KEGG" id="dma:DMR_01540"/>
<proteinExistence type="predicted"/>
<gene>
    <name evidence="2" type="ordered locus">DMR_01540</name>
</gene>
<sequence length="341" mass="38226">MSDYFGFQYMRDIDSGDKGHNTSFLTKIADNTLTILSDSQRAQLVALAREQEAGIRQFAEKRFPLIHAFRRNLEGNIPAGSKGLDRDAVKRASADLYELDGALAYGRAKVMGRILCELNAPQRNALARLKFGDSRSWPEVGSPLDKRSMSHVNHVAVMTYASEMFAWHAGSLDADIYFCPERHGMYFGGFGLKTAPAMGKPNFSISTGLTADRGESFLSMLTGTQQKFITDTVNEQRQLLHDIVRIRREIATQLRDFERCGSANWEKVRALSRKYGEIDGEISYLYATTFASIAKTLTNQQKASLSRLRPSNPSDPKGPFLYSEPIPMPRIDNTDFLFGVR</sequence>
<name>C4XTY0_SOLM1</name>
<feature type="compositionally biased region" description="Polar residues" evidence="1">
    <location>
        <begin position="304"/>
        <end position="314"/>
    </location>
</feature>
<evidence type="ECO:0000256" key="1">
    <source>
        <dbReference type="SAM" id="MobiDB-lite"/>
    </source>
</evidence>
<dbReference type="EMBL" id="AP010904">
    <property type="protein sequence ID" value="BAH73645.1"/>
    <property type="molecule type" value="Genomic_DNA"/>
</dbReference>
<organism evidence="2 3">
    <name type="scientific">Solidesulfovibrio magneticus (strain ATCC 700980 / DSM 13731 / RS-1)</name>
    <name type="common">Desulfovibrio magneticus</name>
    <dbReference type="NCBI Taxonomy" id="573370"/>
    <lineage>
        <taxon>Bacteria</taxon>
        <taxon>Pseudomonadati</taxon>
        <taxon>Thermodesulfobacteriota</taxon>
        <taxon>Desulfovibrionia</taxon>
        <taxon>Desulfovibrionales</taxon>
        <taxon>Desulfovibrionaceae</taxon>
        <taxon>Solidesulfovibrio</taxon>
    </lineage>
</organism>
<dbReference type="AlphaFoldDB" id="C4XTY0"/>
<evidence type="ECO:0000313" key="3">
    <source>
        <dbReference type="Proteomes" id="UP000009071"/>
    </source>
</evidence>
<dbReference type="HOGENOM" id="CLU_036783_0_0_7"/>